<proteinExistence type="predicted"/>
<organism evidence="1 2">
    <name type="scientific">Lausannevirus</name>
    <dbReference type="NCBI Taxonomy" id="999883"/>
    <lineage>
        <taxon>Viruses</taxon>
        <taxon>Varidnaviria</taxon>
        <taxon>Bamfordvirae</taxon>
        <taxon>Nucleocytoviricota</taxon>
        <taxon>Megaviricetes</taxon>
        <taxon>Pimascovirales</taxon>
        <taxon>Pimascovirales incertae sedis</taxon>
        <taxon>Marseilleviridae</taxon>
        <taxon>Losannavirus</taxon>
        <taxon>Losannavirus lausannense</taxon>
    </lineage>
</organism>
<dbReference type="EMBL" id="HQ113105">
    <property type="protein sequence ID" value="AEA07194.1"/>
    <property type="molecule type" value="Genomic_DNA"/>
</dbReference>
<evidence type="ECO:0000313" key="2">
    <source>
        <dbReference type="Proteomes" id="UP000203366"/>
    </source>
</evidence>
<gene>
    <name evidence="1" type="ORF">LAU_0343</name>
</gene>
<dbReference type="KEGG" id="vg:10399926"/>
<name>F2WLS1_9VIRU</name>
<dbReference type="Proteomes" id="UP000203366">
    <property type="component" value="Segment"/>
</dbReference>
<protein>
    <submittedName>
        <fullName evidence="1">Uncharacterized protein</fullName>
    </submittedName>
</protein>
<accession>F2WLS1</accession>
<sequence>MNFQQRKQSRKMANLCTALKQQVNGMLDDLRDVFEDEPEKKADVLLVKIFFSNIPPEKLMQHFVAYVLPHENRIKKREEKFFIDNTDLWKGLPEGKVRMVSEMWVTGRLSKDDKQMMWDYFDCFIELSKTWRKHK</sequence>
<reference evidence="1 2" key="1">
    <citation type="journal article" date="2011" name="Environ. Microbiol.">
        <title>Lausannevirus, a giant amoebal virus encoding histone doublets.</title>
        <authorList>
            <person name="Thomas V."/>
            <person name="Bertelli C."/>
            <person name="Collyn F."/>
            <person name="Casson N."/>
            <person name="Telenti A."/>
            <person name="Goesmann A."/>
            <person name="Croxatto A."/>
            <person name="Greub G."/>
        </authorList>
    </citation>
    <scope>NUCLEOTIDE SEQUENCE [LARGE SCALE GENOMIC DNA]</scope>
    <source>
        <strain evidence="1">7715</strain>
    </source>
</reference>
<dbReference type="RefSeq" id="YP_004347306.1">
    <property type="nucleotide sequence ID" value="NC_015326.1"/>
</dbReference>
<evidence type="ECO:0000313" key="1">
    <source>
        <dbReference type="EMBL" id="AEA07194.1"/>
    </source>
</evidence>
<dbReference type="OrthoDB" id="18250at10239"/>
<dbReference type="GeneID" id="10399926"/>
<keyword evidence="2" id="KW-1185">Reference proteome</keyword>